<gene>
    <name evidence="2" type="ORF">ALMOND_2B004027</name>
</gene>
<dbReference type="EMBL" id="CABIKO010000091">
    <property type="protein sequence ID" value="VVA25160.1"/>
    <property type="molecule type" value="Genomic_DNA"/>
</dbReference>
<dbReference type="InParanoid" id="A0A5E4FCM0"/>
<proteinExistence type="predicted"/>
<accession>A0A5E4FCM0</accession>
<dbReference type="OMA" id="ISCQNRE"/>
<feature type="transmembrane region" description="Helical" evidence="1">
    <location>
        <begin position="169"/>
        <end position="196"/>
    </location>
</feature>
<dbReference type="Proteomes" id="UP000327085">
    <property type="component" value="Chromosome 2"/>
</dbReference>
<keyword evidence="1" id="KW-1133">Transmembrane helix</keyword>
<organism evidence="2 3">
    <name type="scientific">Prunus dulcis</name>
    <name type="common">Almond</name>
    <name type="synonym">Amygdalus dulcis</name>
    <dbReference type="NCBI Taxonomy" id="3755"/>
    <lineage>
        <taxon>Eukaryota</taxon>
        <taxon>Viridiplantae</taxon>
        <taxon>Streptophyta</taxon>
        <taxon>Embryophyta</taxon>
        <taxon>Tracheophyta</taxon>
        <taxon>Spermatophyta</taxon>
        <taxon>Magnoliopsida</taxon>
        <taxon>eudicotyledons</taxon>
        <taxon>Gunneridae</taxon>
        <taxon>Pentapetalae</taxon>
        <taxon>rosids</taxon>
        <taxon>fabids</taxon>
        <taxon>Rosales</taxon>
        <taxon>Rosaceae</taxon>
        <taxon>Amygdaloideae</taxon>
        <taxon>Amygdaleae</taxon>
        <taxon>Prunus</taxon>
    </lineage>
</organism>
<evidence type="ECO:0000256" key="1">
    <source>
        <dbReference type="SAM" id="Phobius"/>
    </source>
</evidence>
<protein>
    <submittedName>
        <fullName evidence="2">PREDICTED: RNA/RNP complex-1-interacting phosphatase</fullName>
    </submittedName>
</protein>
<keyword evidence="1" id="KW-0812">Transmembrane</keyword>
<name>A0A5E4FCM0_PRUDU</name>
<evidence type="ECO:0000313" key="3">
    <source>
        <dbReference type="Proteomes" id="UP000327085"/>
    </source>
</evidence>
<dbReference type="AlphaFoldDB" id="A0A5E4FCM0"/>
<evidence type="ECO:0000313" key="2">
    <source>
        <dbReference type="EMBL" id="VVA25160.1"/>
    </source>
</evidence>
<dbReference type="Gramene" id="VVA25160">
    <property type="protein sequence ID" value="VVA25160"/>
    <property type="gene ID" value="Prudul26B004027"/>
</dbReference>
<keyword evidence="1" id="KW-0472">Membrane</keyword>
<reference evidence="3" key="1">
    <citation type="journal article" date="2020" name="Plant J.">
        <title>Transposons played a major role in the diversification between the closely related almond and peach genomes: results from the almond genome sequence.</title>
        <authorList>
            <person name="Alioto T."/>
            <person name="Alexiou K.G."/>
            <person name="Bardil A."/>
            <person name="Barteri F."/>
            <person name="Castanera R."/>
            <person name="Cruz F."/>
            <person name="Dhingra A."/>
            <person name="Duval H."/>
            <person name="Fernandez I Marti A."/>
            <person name="Frias L."/>
            <person name="Galan B."/>
            <person name="Garcia J.L."/>
            <person name="Howad W."/>
            <person name="Gomez-Garrido J."/>
            <person name="Gut M."/>
            <person name="Julca I."/>
            <person name="Morata J."/>
            <person name="Puigdomenech P."/>
            <person name="Ribeca P."/>
            <person name="Rubio Cabetas M.J."/>
            <person name="Vlasova A."/>
            <person name="Wirthensohn M."/>
            <person name="Garcia-Mas J."/>
            <person name="Gabaldon T."/>
            <person name="Casacuberta J.M."/>
            <person name="Arus P."/>
        </authorList>
    </citation>
    <scope>NUCLEOTIDE SEQUENCE [LARGE SCALE GENOMIC DNA]</scope>
    <source>
        <strain evidence="3">cv. Texas</strain>
    </source>
</reference>
<sequence>MLTYKKNKKLYMPTKDIFSHVIGKNKEIFSYKLANENDLVSSFPSFPWSNTRHFPTQASMEKPILFNSTSQQPFLITQNLIFLPCPSALSICHSFQIKNSSIQIEPKSRSSPRTDSILLSCQGREPVEKDQKQGDKQSLLLGLLVGFERLGKNLRENLSPKQKGDWKDLMLMSLSFAVYVYISQRIVCAYCAWMSMPNHPW</sequence>